<evidence type="ECO:0000313" key="2">
    <source>
        <dbReference type="Proteomes" id="UP000662873"/>
    </source>
</evidence>
<dbReference type="KEGG" id="npy:NPRO_18930"/>
<evidence type="ECO:0000313" key="1">
    <source>
        <dbReference type="EMBL" id="BBO24298.1"/>
    </source>
</evidence>
<dbReference type="EMBL" id="AP021858">
    <property type="protein sequence ID" value="BBO24298.1"/>
    <property type="molecule type" value="Genomic_DNA"/>
</dbReference>
<reference evidence="1" key="1">
    <citation type="journal article" name="DNA Res.">
        <title>The physiological potential of anammox bacteria as revealed by their core genome structure.</title>
        <authorList>
            <person name="Okubo T."/>
            <person name="Toyoda A."/>
            <person name="Fukuhara K."/>
            <person name="Uchiyama I."/>
            <person name="Harigaya Y."/>
            <person name="Kuroiwa M."/>
            <person name="Suzuki T."/>
            <person name="Murakami Y."/>
            <person name="Suwa Y."/>
            <person name="Takami H."/>
        </authorList>
    </citation>
    <scope>NUCLEOTIDE SEQUENCE</scope>
    <source>
        <strain evidence="1">317325-2</strain>
    </source>
</reference>
<name>A0A809RCC7_9BACT</name>
<accession>A0A809RCC7</accession>
<dbReference type="Proteomes" id="UP000662873">
    <property type="component" value="Chromosome"/>
</dbReference>
<dbReference type="AlphaFoldDB" id="A0A809RCC7"/>
<gene>
    <name evidence="1" type="ORF">NPRO_18930</name>
</gene>
<protein>
    <submittedName>
        <fullName evidence="1">Uncharacterized protein</fullName>
    </submittedName>
</protein>
<sequence>MIVQTLLTAVLVSASGQQASSPAQIISKMLARYAEAKTLTGTVVLTQAMGQQSGQLRTDLQIERPHKLFVRQVKSTNPKDVRIITADGNYMSYNPPQLPWDDPGKRLVESMKPNRSQLTLMDAYSAGTGGLLDRNATLDIVVGRRADLEYLRGTWATLEYAGTTEAESEKVHVIAGSWREYGNAAVTGRFLMWVTDSHDLRRYVVVENLLVGGQMQRVESRWDVDIQVNAKVDDKLFKLVR</sequence>
<organism evidence="1 2">
    <name type="scientific">Candidatus Nitrosymbiomonas proteolyticus</name>
    <dbReference type="NCBI Taxonomy" id="2608984"/>
    <lineage>
        <taxon>Bacteria</taxon>
        <taxon>Bacillati</taxon>
        <taxon>Armatimonadota</taxon>
        <taxon>Armatimonadota incertae sedis</taxon>
        <taxon>Candidatus Nitrosymbiomonas</taxon>
    </lineage>
</organism>
<proteinExistence type="predicted"/>